<dbReference type="EMBL" id="SRLO01000062">
    <property type="protein sequence ID" value="TNN79707.1"/>
    <property type="molecule type" value="Genomic_DNA"/>
</dbReference>
<keyword evidence="2" id="KW-1185">Reference proteome</keyword>
<sequence length="95" mass="10517">MTTVSKVAGRRAECCDSHRSEGRLVDENRDWTHSPARPIRSRSAIKLKPEGDAAALGVWEQQAADKQIRDGCSSTEQQSTLSILHSVYSAIKMFT</sequence>
<evidence type="ECO:0000313" key="2">
    <source>
        <dbReference type="Proteomes" id="UP000314294"/>
    </source>
</evidence>
<organism evidence="1 2">
    <name type="scientific">Liparis tanakae</name>
    <name type="common">Tanaka's snailfish</name>
    <dbReference type="NCBI Taxonomy" id="230148"/>
    <lineage>
        <taxon>Eukaryota</taxon>
        <taxon>Metazoa</taxon>
        <taxon>Chordata</taxon>
        <taxon>Craniata</taxon>
        <taxon>Vertebrata</taxon>
        <taxon>Euteleostomi</taxon>
        <taxon>Actinopterygii</taxon>
        <taxon>Neopterygii</taxon>
        <taxon>Teleostei</taxon>
        <taxon>Neoteleostei</taxon>
        <taxon>Acanthomorphata</taxon>
        <taxon>Eupercaria</taxon>
        <taxon>Perciformes</taxon>
        <taxon>Cottioidei</taxon>
        <taxon>Cottales</taxon>
        <taxon>Liparidae</taxon>
        <taxon>Liparis</taxon>
    </lineage>
</organism>
<accession>A0A4Z2IPH9</accession>
<gene>
    <name evidence="1" type="ORF">EYF80_010081</name>
</gene>
<dbReference type="Proteomes" id="UP000314294">
    <property type="component" value="Unassembled WGS sequence"/>
</dbReference>
<comment type="caution">
    <text evidence="1">The sequence shown here is derived from an EMBL/GenBank/DDBJ whole genome shotgun (WGS) entry which is preliminary data.</text>
</comment>
<evidence type="ECO:0000313" key="1">
    <source>
        <dbReference type="EMBL" id="TNN79707.1"/>
    </source>
</evidence>
<protein>
    <submittedName>
        <fullName evidence="1">Uncharacterized protein</fullName>
    </submittedName>
</protein>
<proteinExistence type="predicted"/>
<reference evidence="1 2" key="1">
    <citation type="submission" date="2019-03" db="EMBL/GenBank/DDBJ databases">
        <title>First draft genome of Liparis tanakae, snailfish: a comprehensive survey of snailfish specific genes.</title>
        <authorList>
            <person name="Kim W."/>
            <person name="Song I."/>
            <person name="Jeong J.-H."/>
            <person name="Kim D."/>
            <person name="Kim S."/>
            <person name="Ryu S."/>
            <person name="Song J.Y."/>
            <person name="Lee S.K."/>
        </authorList>
    </citation>
    <scope>NUCLEOTIDE SEQUENCE [LARGE SCALE GENOMIC DNA]</scope>
    <source>
        <tissue evidence="1">Muscle</tissue>
    </source>
</reference>
<name>A0A4Z2IPH9_9TELE</name>
<dbReference type="AlphaFoldDB" id="A0A4Z2IPH9"/>